<name>A0A8X7SB33_BRACI</name>
<evidence type="ECO:0008006" key="3">
    <source>
        <dbReference type="Google" id="ProtNLM"/>
    </source>
</evidence>
<dbReference type="Proteomes" id="UP000886595">
    <property type="component" value="Unassembled WGS sequence"/>
</dbReference>
<sequence>MEDHALTETKQHHFRSCFGGDKTSSYPATVPELHHIISAINTFKLGIEVWRLDHVAPECNLAANAIACSVTSGHRYQSYIASGGPVWLHTLLGSETNGR</sequence>
<protein>
    <recommendedName>
        <fullName evidence="3">RNase H type-1 domain-containing protein</fullName>
    </recommendedName>
</protein>
<dbReference type="AlphaFoldDB" id="A0A8X7SB33"/>
<keyword evidence="2" id="KW-1185">Reference proteome</keyword>
<evidence type="ECO:0000313" key="2">
    <source>
        <dbReference type="Proteomes" id="UP000886595"/>
    </source>
</evidence>
<proteinExistence type="predicted"/>
<gene>
    <name evidence="1" type="ORF">Bca52824_031679</name>
</gene>
<dbReference type="EMBL" id="JAAMPC010000007">
    <property type="protein sequence ID" value="KAG2303028.1"/>
    <property type="molecule type" value="Genomic_DNA"/>
</dbReference>
<comment type="caution">
    <text evidence="1">The sequence shown here is derived from an EMBL/GenBank/DDBJ whole genome shotgun (WGS) entry which is preliminary data.</text>
</comment>
<reference evidence="1 2" key="1">
    <citation type="submission" date="2020-02" db="EMBL/GenBank/DDBJ databases">
        <authorList>
            <person name="Ma Q."/>
            <person name="Huang Y."/>
            <person name="Song X."/>
            <person name="Pei D."/>
        </authorList>
    </citation>
    <scope>NUCLEOTIDE SEQUENCE [LARGE SCALE GENOMIC DNA]</scope>
    <source>
        <strain evidence="1">Sxm20200214</strain>
        <tissue evidence="1">Leaf</tissue>
    </source>
</reference>
<organism evidence="1 2">
    <name type="scientific">Brassica carinata</name>
    <name type="common">Ethiopian mustard</name>
    <name type="synonym">Abyssinian cabbage</name>
    <dbReference type="NCBI Taxonomy" id="52824"/>
    <lineage>
        <taxon>Eukaryota</taxon>
        <taxon>Viridiplantae</taxon>
        <taxon>Streptophyta</taxon>
        <taxon>Embryophyta</taxon>
        <taxon>Tracheophyta</taxon>
        <taxon>Spermatophyta</taxon>
        <taxon>Magnoliopsida</taxon>
        <taxon>eudicotyledons</taxon>
        <taxon>Gunneridae</taxon>
        <taxon>Pentapetalae</taxon>
        <taxon>rosids</taxon>
        <taxon>malvids</taxon>
        <taxon>Brassicales</taxon>
        <taxon>Brassicaceae</taxon>
        <taxon>Brassiceae</taxon>
        <taxon>Brassica</taxon>
    </lineage>
</organism>
<accession>A0A8X7SB33</accession>
<evidence type="ECO:0000313" key="1">
    <source>
        <dbReference type="EMBL" id="KAG2303028.1"/>
    </source>
</evidence>